<dbReference type="InterPro" id="IPR050287">
    <property type="entry name" value="MTA/SAH_deaminase"/>
</dbReference>
<dbReference type="PANTHER" id="PTHR43794">
    <property type="entry name" value="AMINOHYDROLASE SSNA-RELATED"/>
    <property type="match status" value="1"/>
</dbReference>
<keyword evidence="3" id="KW-1185">Reference proteome</keyword>
<feature type="domain" description="Amidohydrolase-related" evidence="1">
    <location>
        <begin position="59"/>
        <end position="420"/>
    </location>
</feature>
<dbReference type="InterPro" id="IPR011059">
    <property type="entry name" value="Metal-dep_hydrolase_composite"/>
</dbReference>
<dbReference type="SUPFAM" id="SSF51338">
    <property type="entry name" value="Composite domain of metallo-dependent hydrolases"/>
    <property type="match status" value="1"/>
</dbReference>
<dbReference type="GO" id="GO:0016810">
    <property type="term" value="F:hydrolase activity, acting on carbon-nitrogen (but not peptide) bonds"/>
    <property type="evidence" value="ECO:0007669"/>
    <property type="project" value="InterPro"/>
</dbReference>
<dbReference type="Pfam" id="PF01979">
    <property type="entry name" value="Amidohydro_1"/>
    <property type="match status" value="1"/>
</dbReference>
<dbReference type="EMBL" id="PDNA01000258">
    <property type="protein sequence ID" value="PGH00163.1"/>
    <property type="molecule type" value="Genomic_DNA"/>
</dbReference>
<evidence type="ECO:0000313" key="3">
    <source>
        <dbReference type="Proteomes" id="UP000224634"/>
    </source>
</evidence>
<dbReference type="Gene3D" id="2.30.40.10">
    <property type="entry name" value="Urease, subunit C, domain 1"/>
    <property type="match status" value="1"/>
</dbReference>
<evidence type="ECO:0000259" key="1">
    <source>
        <dbReference type="Pfam" id="PF01979"/>
    </source>
</evidence>
<proteinExistence type="predicted"/>
<gene>
    <name evidence="2" type="ORF">AJ80_09216</name>
</gene>
<dbReference type="STRING" id="1447883.A0A2B7WU83"/>
<protein>
    <recommendedName>
        <fullName evidence="1">Amidohydrolase-related domain-containing protein</fullName>
    </recommendedName>
</protein>
<dbReference type="PANTHER" id="PTHR43794:SF5">
    <property type="entry name" value="CHLOROHYDROLASE FAMILY PROTEIN"/>
    <property type="match status" value="1"/>
</dbReference>
<accession>A0A2B7WU83</accession>
<organism evidence="2 3">
    <name type="scientific">Polytolypa hystricis (strain UAMH7299)</name>
    <dbReference type="NCBI Taxonomy" id="1447883"/>
    <lineage>
        <taxon>Eukaryota</taxon>
        <taxon>Fungi</taxon>
        <taxon>Dikarya</taxon>
        <taxon>Ascomycota</taxon>
        <taxon>Pezizomycotina</taxon>
        <taxon>Eurotiomycetes</taxon>
        <taxon>Eurotiomycetidae</taxon>
        <taxon>Onygenales</taxon>
        <taxon>Onygenales incertae sedis</taxon>
        <taxon>Polytolypa</taxon>
    </lineage>
</organism>
<dbReference type="InterPro" id="IPR032466">
    <property type="entry name" value="Metal_Hydrolase"/>
</dbReference>
<dbReference type="OrthoDB" id="194468at2759"/>
<dbReference type="Proteomes" id="UP000224634">
    <property type="component" value="Unassembled WGS sequence"/>
</dbReference>
<sequence length="480" mass="52616">MAEDQSLLLQNGTVLAHEGDKLKVLRNHDVLIRGNRISRIGERLSPPAGCKVIDCTRNIVSPGFIDTHHHLWQSQLKGRHGDETLMEYMISGNLQSYNYSPEDIFWGQLAGSLESLDAGVTTVVDHAHMTYSPEHVTEAIRATASSGIRAFFCYAAMRRISNWSSTMEFQEDAIPEWWHETLDSLAASQPFGDNRVHLGLAFDMHSLPKETIVSLWEKCRALGLKLITTHYVAGAMLNSIELLSDYGLLKNDILVSHATGISEADAKTLVANDIFISSTPDTEFQMGLGIPVAFREDIKSHASIGIDCHSNNSSDVLTQLRLGLQHARAADNATASQSGQYPTVKIKLEEAFNLGTIQGAKAVNMEEQLGSITEGKLADIVIFNTDTPSMVCAAEQNPLAAILLHGSIRDINTVIVDGKIRKENGKLCDVSCPDELGGREAKSLTWTEIAERLRESRERIVQKVHGQSGEAALKASPLLL</sequence>
<dbReference type="Gene3D" id="3.20.20.140">
    <property type="entry name" value="Metal-dependent hydrolases"/>
    <property type="match status" value="1"/>
</dbReference>
<name>A0A2B7WU83_POLH7</name>
<dbReference type="AlphaFoldDB" id="A0A2B7WU83"/>
<evidence type="ECO:0000313" key="2">
    <source>
        <dbReference type="EMBL" id="PGH00163.1"/>
    </source>
</evidence>
<reference evidence="2 3" key="1">
    <citation type="submission" date="2017-10" db="EMBL/GenBank/DDBJ databases">
        <title>Comparative genomics in systemic dimorphic fungi from Ajellomycetaceae.</title>
        <authorList>
            <person name="Munoz J.F."/>
            <person name="Mcewen J.G."/>
            <person name="Clay O.K."/>
            <person name="Cuomo C.A."/>
        </authorList>
    </citation>
    <scope>NUCLEOTIDE SEQUENCE [LARGE SCALE GENOMIC DNA]</scope>
    <source>
        <strain evidence="2 3">UAMH7299</strain>
    </source>
</reference>
<comment type="caution">
    <text evidence="2">The sequence shown here is derived from an EMBL/GenBank/DDBJ whole genome shotgun (WGS) entry which is preliminary data.</text>
</comment>
<dbReference type="InterPro" id="IPR006680">
    <property type="entry name" value="Amidohydro-rel"/>
</dbReference>
<dbReference type="SUPFAM" id="SSF51556">
    <property type="entry name" value="Metallo-dependent hydrolases"/>
    <property type="match status" value="1"/>
</dbReference>